<name>A0A0F9IJ73_9ZZZZ</name>
<evidence type="ECO:0000313" key="1">
    <source>
        <dbReference type="EMBL" id="KKM27661.1"/>
    </source>
</evidence>
<comment type="caution">
    <text evidence="1">The sequence shown here is derived from an EMBL/GenBank/DDBJ whole genome shotgun (WGS) entry which is preliminary data.</text>
</comment>
<proteinExistence type="predicted"/>
<accession>A0A0F9IJ73</accession>
<dbReference type="EMBL" id="LAZR01012281">
    <property type="protein sequence ID" value="KKM27661.1"/>
    <property type="molecule type" value="Genomic_DNA"/>
</dbReference>
<protein>
    <submittedName>
        <fullName evidence="1">Uncharacterized protein</fullName>
    </submittedName>
</protein>
<organism evidence="1">
    <name type="scientific">marine sediment metagenome</name>
    <dbReference type="NCBI Taxonomy" id="412755"/>
    <lineage>
        <taxon>unclassified sequences</taxon>
        <taxon>metagenomes</taxon>
        <taxon>ecological metagenomes</taxon>
    </lineage>
</organism>
<sequence>MQEAMIRSVWEWKTAAEARAFSIGVEHKDTLHVVRSLINPKRVVVTTPSWADYDTILIYQDGKEVHTYNYAGKHIGQCKEWKELEVDDEE</sequence>
<dbReference type="AlphaFoldDB" id="A0A0F9IJ73"/>
<gene>
    <name evidence="1" type="ORF">LCGC14_1572480</name>
</gene>
<reference evidence="1" key="1">
    <citation type="journal article" date="2015" name="Nature">
        <title>Complex archaea that bridge the gap between prokaryotes and eukaryotes.</title>
        <authorList>
            <person name="Spang A."/>
            <person name="Saw J.H."/>
            <person name="Jorgensen S.L."/>
            <person name="Zaremba-Niedzwiedzka K."/>
            <person name="Martijn J."/>
            <person name="Lind A.E."/>
            <person name="van Eijk R."/>
            <person name="Schleper C."/>
            <person name="Guy L."/>
            <person name="Ettema T.J."/>
        </authorList>
    </citation>
    <scope>NUCLEOTIDE SEQUENCE</scope>
</reference>